<comment type="caution">
    <text evidence="1">The sequence shown here is derived from an EMBL/GenBank/DDBJ whole genome shotgun (WGS) entry which is preliminary data.</text>
</comment>
<proteinExistence type="predicted"/>
<dbReference type="Proteomes" id="UP000617340">
    <property type="component" value="Unassembled WGS sequence"/>
</dbReference>
<sequence length="86" mass="9473">MFEIVWGFLTRAIRNDTEYLILKSGRGDSWVSRGGGVFAIKIWRYVVANDNGFRKFVCVAFAGCRMVLKSSSMATESVGGGGIWDG</sequence>
<name>A0A834NVQ3_VESGE</name>
<dbReference type="AlphaFoldDB" id="A0A834NVQ3"/>
<evidence type="ECO:0000313" key="1">
    <source>
        <dbReference type="EMBL" id="KAF7418897.1"/>
    </source>
</evidence>
<reference evidence="1" key="1">
    <citation type="journal article" date="2020" name="G3 (Bethesda)">
        <title>High-Quality Assemblies for Three Invasive Social Wasps from the &lt;i&gt;Vespula&lt;/i&gt; Genus.</title>
        <authorList>
            <person name="Harrop T.W.R."/>
            <person name="Guhlin J."/>
            <person name="McLaughlin G.M."/>
            <person name="Permina E."/>
            <person name="Stockwell P."/>
            <person name="Gilligan J."/>
            <person name="Le Lec M.F."/>
            <person name="Gruber M.A.M."/>
            <person name="Quinn O."/>
            <person name="Lovegrove M."/>
            <person name="Duncan E.J."/>
            <person name="Remnant E.J."/>
            <person name="Van Eeckhoven J."/>
            <person name="Graham B."/>
            <person name="Knapp R.A."/>
            <person name="Langford K.W."/>
            <person name="Kronenberg Z."/>
            <person name="Press M.O."/>
            <person name="Eacker S.M."/>
            <person name="Wilson-Rankin E.E."/>
            <person name="Purcell J."/>
            <person name="Lester P.J."/>
            <person name="Dearden P.K."/>
        </authorList>
    </citation>
    <scope>NUCLEOTIDE SEQUENCE</scope>
    <source>
        <strain evidence="1">Linc-1</strain>
    </source>
</reference>
<evidence type="ECO:0000313" key="2">
    <source>
        <dbReference type="Proteomes" id="UP000617340"/>
    </source>
</evidence>
<keyword evidence="2" id="KW-1185">Reference proteome</keyword>
<organism evidence="1 2">
    <name type="scientific">Vespula germanica</name>
    <name type="common">German yellow jacket</name>
    <name type="synonym">Paravespula germanica</name>
    <dbReference type="NCBI Taxonomy" id="30212"/>
    <lineage>
        <taxon>Eukaryota</taxon>
        <taxon>Metazoa</taxon>
        <taxon>Ecdysozoa</taxon>
        <taxon>Arthropoda</taxon>
        <taxon>Hexapoda</taxon>
        <taxon>Insecta</taxon>
        <taxon>Pterygota</taxon>
        <taxon>Neoptera</taxon>
        <taxon>Endopterygota</taxon>
        <taxon>Hymenoptera</taxon>
        <taxon>Apocrita</taxon>
        <taxon>Aculeata</taxon>
        <taxon>Vespoidea</taxon>
        <taxon>Vespidae</taxon>
        <taxon>Vespinae</taxon>
        <taxon>Vespula</taxon>
    </lineage>
</organism>
<dbReference type="EMBL" id="JACSDZ010000001">
    <property type="protein sequence ID" value="KAF7418897.1"/>
    <property type="molecule type" value="Genomic_DNA"/>
</dbReference>
<gene>
    <name evidence="1" type="ORF">HZH68_001550</name>
</gene>
<accession>A0A834NVQ3</accession>
<protein>
    <submittedName>
        <fullName evidence="1">Uncharacterized protein</fullName>
    </submittedName>
</protein>